<dbReference type="AlphaFoldDB" id="A0A857J0I1"/>
<accession>A0A857J0I1</accession>
<sequence length="137" mass="14993">MNLSEKWRDSQPPPQPVRRRFRAQDFEDSVINERAEERKSRLYQASPAVAAPARMRPAAPDPGSWLSHAPQGKAIVHELRERRAAAEAVSSESDALPHQVEARGLRHRVGWMIGAAVIAVCALGAVAAYALPLSAVQ</sequence>
<dbReference type="EMBL" id="CP047650">
    <property type="protein sequence ID" value="QHI97097.1"/>
    <property type="molecule type" value="Genomic_DNA"/>
</dbReference>
<protein>
    <submittedName>
        <fullName evidence="3">Uncharacterized protein</fullName>
    </submittedName>
</protein>
<dbReference type="Proteomes" id="UP000464787">
    <property type="component" value="Chromosome"/>
</dbReference>
<reference evidence="3 4" key="1">
    <citation type="submission" date="2020-01" db="EMBL/GenBank/DDBJ databases">
        <title>Genome sequencing of strain KACC 21265.</title>
        <authorList>
            <person name="Heo J."/>
            <person name="Kim S.-J."/>
            <person name="Kim J.-S."/>
            <person name="Hong S.-B."/>
            <person name="Kwon S.-W."/>
        </authorList>
    </citation>
    <scope>NUCLEOTIDE SEQUENCE [LARGE SCALE GENOMIC DNA]</scope>
    <source>
        <strain evidence="3 4">KACC 21265</strain>
    </source>
</reference>
<evidence type="ECO:0000256" key="2">
    <source>
        <dbReference type="SAM" id="Phobius"/>
    </source>
</evidence>
<evidence type="ECO:0000313" key="3">
    <source>
        <dbReference type="EMBL" id="QHI97097.1"/>
    </source>
</evidence>
<organism evidence="3 4">
    <name type="scientific">Xylophilus rhododendri</name>
    <dbReference type="NCBI Taxonomy" id="2697032"/>
    <lineage>
        <taxon>Bacteria</taxon>
        <taxon>Pseudomonadati</taxon>
        <taxon>Pseudomonadota</taxon>
        <taxon>Betaproteobacteria</taxon>
        <taxon>Burkholderiales</taxon>
        <taxon>Xylophilus</taxon>
    </lineage>
</organism>
<dbReference type="KEGG" id="xyk:GT347_03310"/>
<keyword evidence="2" id="KW-1133">Transmembrane helix</keyword>
<keyword evidence="2" id="KW-0472">Membrane</keyword>
<evidence type="ECO:0000313" key="4">
    <source>
        <dbReference type="Proteomes" id="UP000464787"/>
    </source>
</evidence>
<feature type="compositionally biased region" description="Low complexity" evidence="1">
    <location>
        <begin position="45"/>
        <end position="62"/>
    </location>
</feature>
<feature type="compositionally biased region" description="Basic and acidic residues" evidence="1">
    <location>
        <begin position="31"/>
        <end position="40"/>
    </location>
</feature>
<gene>
    <name evidence="3" type="ORF">GT347_03310</name>
</gene>
<evidence type="ECO:0000256" key="1">
    <source>
        <dbReference type="SAM" id="MobiDB-lite"/>
    </source>
</evidence>
<dbReference type="RefSeq" id="WP_160550615.1">
    <property type="nucleotide sequence ID" value="NZ_CP047650.1"/>
</dbReference>
<feature type="region of interest" description="Disordered" evidence="1">
    <location>
        <begin position="1"/>
        <end position="68"/>
    </location>
</feature>
<name>A0A857J0I1_9BURK</name>
<proteinExistence type="predicted"/>
<keyword evidence="4" id="KW-1185">Reference proteome</keyword>
<feature type="transmembrane region" description="Helical" evidence="2">
    <location>
        <begin position="109"/>
        <end position="131"/>
    </location>
</feature>
<keyword evidence="2" id="KW-0812">Transmembrane</keyword>